<dbReference type="InterPro" id="IPR013022">
    <property type="entry name" value="Xyl_isomerase-like_TIM-brl"/>
</dbReference>
<dbReference type="KEGG" id="senf:GJR95_09275"/>
<dbReference type="PANTHER" id="PTHR12110:SF41">
    <property type="entry name" value="INOSOSE DEHYDRATASE"/>
    <property type="match status" value="1"/>
</dbReference>
<evidence type="ECO:0000313" key="2">
    <source>
        <dbReference type="EMBL" id="QHV95190.1"/>
    </source>
</evidence>
<keyword evidence="3" id="KW-1185">Reference proteome</keyword>
<dbReference type="Proteomes" id="UP000464577">
    <property type="component" value="Chromosome"/>
</dbReference>
<proteinExistence type="predicted"/>
<name>A0A6P1VT77_9BACT</name>
<dbReference type="Gene3D" id="3.20.20.150">
    <property type="entry name" value="Divalent-metal-dependent TIM barrel enzymes"/>
    <property type="match status" value="1"/>
</dbReference>
<protein>
    <submittedName>
        <fullName evidence="2">TIM barrel protein</fullName>
    </submittedName>
</protein>
<dbReference type="PANTHER" id="PTHR12110">
    <property type="entry name" value="HYDROXYPYRUVATE ISOMERASE"/>
    <property type="match status" value="1"/>
</dbReference>
<dbReference type="RefSeq" id="WP_162385601.1">
    <property type="nucleotide sequence ID" value="NZ_CP045997.1"/>
</dbReference>
<feature type="domain" description="Xylose isomerase-like TIM barrel" evidence="1">
    <location>
        <begin position="64"/>
        <end position="291"/>
    </location>
</feature>
<evidence type="ECO:0000259" key="1">
    <source>
        <dbReference type="Pfam" id="PF01261"/>
    </source>
</evidence>
<accession>A0A6P1VT77</accession>
<dbReference type="InterPro" id="IPR036237">
    <property type="entry name" value="Xyl_isomerase-like_sf"/>
</dbReference>
<sequence length="324" mass="35893">MRTEQAHFISRRQFMGSVATAGLVLPSLDFAATEPLPPMAGKGSTICIFSKHLHWLSIPEMAETAANLGFSGVDLTVRKGGHVAPERVVDDLPKAVSVIRTAGLDVPMITTDVISPDDPLTEPILKTATRLGIPNYRTAYLNYDRALGVAQSLDRYKEQLQKLAALNQKYGIHGAYQNHAGTRVGAAVWDLWELIKDIDPRWLGCQYDIKHAVAEGGMSWVNGLDVLKAHIRCIDIKDFIWVKKSDKWHDQVVPLGEGMVDFKAYFALLKQYSFSGPMSIHYEFPLGGADTGQRQLTMPRETVLAAIKHDLQTLRGFLKAAQLD</sequence>
<dbReference type="SUPFAM" id="SSF51658">
    <property type="entry name" value="Xylose isomerase-like"/>
    <property type="match status" value="1"/>
</dbReference>
<dbReference type="Pfam" id="PF01261">
    <property type="entry name" value="AP_endonuc_2"/>
    <property type="match status" value="1"/>
</dbReference>
<reference evidence="2 3" key="1">
    <citation type="submission" date="2019-11" db="EMBL/GenBank/DDBJ databases">
        <title>Spirosoma endbachense sp. nov., isolated from a natural salt meadow.</title>
        <authorList>
            <person name="Rojas J."/>
            <person name="Ambika Manirajan B."/>
            <person name="Ratering S."/>
            <person name="Suarez C."/>
            <person name="Geissler-Plaum R."/>
            <person name="Schnell S."/>
        </authorList>
    </citation>
    <scope>NUCLEOTIDE SEQUENCE [LARGE SCALE GENOMIC DNA]</scope>
    <source>
        <strain evidence="2 3">I-24</strain>
    </source>
</reference>
<organism evidence="2 3">
    <name type="scientific">Spirosoma endbachense</name>
    <dbReference type="NCBI Taxonomy" id="2666025"/>
    <lineage>
        <taxon>Bacteria</taxon>
        <taxon>Pseudomonadati</taxon>
        <taxon>Bacteroidota</taxon>
        <taxon>Cytophagia</taxon>
        <taxon>Cytophagales</taxon>
        <taxon>Cytophagaceae</taxon>
        <taxon>Spirosoma</taxon>
    </lineage>
</organism>
<dbReference type="AlphaFoldDB" id="A0A6P1VT77"/>
<dbReference type="EMBL" id="CP045997">
    <property type="protein sequence ID" value="QHV95190.1"/>
    <property type="molecule type" value="Genomic_DNA"/>
</dbReference>
<gene>
    <name evidence="2" type="ORF">GJR95_09275</name>
</gene>
<dbReference type="InterPro" id="IPR050312">
    <property type="entry name" value="IolE/XylAMocC-like"/>
</dbReference>
<evidence type="ECO:0000313" key="3">
    <source>
        <dbReference type="Proteomes" id="UP000464577"/>
    </source>
</evidence>